<name>A0AAJ0AZR5_9PEZI</name>
<evidence type="ECO:0000313" key="1">
    <source>
        <dbReference type="EMBL" id="KAK1700813.1"/>
    </source>
</evidence>
<proteinExistence type="predicted"/>
<keyword evidence="2" id="KW-1185">Reference proteome</keyword>
<gene>
    <name evidence="1" type="ORF">BDP55DRAFT_656</name>
</gene>
<protein>
    <submittedName>
        <fullName evidence="1">Uncharacterized protein</fullName>
    </submittedName>
</protein>
<dbReference type="RefSeq" id="XP_060436568.1">
    <property type="nucleotide sequence ID" value="XM_060574353.1"/>
</dbReference>
<dbReference type="EMBL" id="JAHMHR010000001">
    <property type="protein sequence ID" value="KAK1700813.1"/>
    <property type="molecule type" value="Genomic_DNA"/>
</dbReference>
<accession>A0AAJ0AZR5</accession>
<dbReference type="AlphaFoldDB" id="A0AAJ0AZR5"/>
<organism evidence="1 2">
    <name type="scientific">Colletotrichum godetiae</name>
    <dbReference type="NCBI Taxonomy" id="1209918"/>
    <lineage>
        <taxon>Eukaryota</taxon>
        <taxon>Fungi</taxon>
        <taxon>Dikarya</taxon>
        <taxon>Ascomycota</taxon>
        <taxon>Pezizomycotina</taxon>
        <taxon>Sordariomycetes</taxon>
        <taxon>Hypocreomycetidae</taxon>
        <taxon>Glomerellales</taxon>
        <taxon>Glomerellaceae</taxon>
        <taxon>Colletotrichum</taxon>
        <taxon>Colletotrichum acutatum species complex</taxon>
    </lineage>
</organism>
<sequence>MAEIKCSTSACRVLLNGQRPCIWQSEQKSHSTRETTSGVSSHGVDKRKILHNPSHRLRSFSGPAVRFGMPHVRVSSDGWKFSRRGLKQQTKNLRPCAFHPNRNILGSALTITTEEDDGALEMQAASLGSECDELNRDGCCGWPGWRLGRERSLRWQSVTGVRDESQWLRRNQTLGGGPALLPSRVSVDYGATVCDGRLTVPFPRWITRVSTVRFTFCTVEWIPAVARWCRHGPLDACAVQQVRWAATNTGPNSTSLVAASFPVSVLRSKKVAGAMLSRASLATANRGGSFSPR</sequence>
<reference evidence="1" key="1">
    <citation type="submission" date="2021-06" db="EMBL/GenBank/DDBJ databases">
        <title>Comparative genomics, transcriptomics and evolutionary studies reveal genomic signatures of adaptation to plant cell wall in hemibiotrophic fungi.</title>
        <authorList>
            <consortium name="DOE Joint Genome Institute"/>
            <person name="Baroncelli R."/>
            <person name="Diaz J.F."/>
            <person name="Benocci T."/>
            <person name="Peng M."/>
            <person name="Battaglia E."/>
            <person name="Haridas S."/>
            <person name="Andreopoulos W."/>
            <person name="Labutti K."/>
            <person name="Pangilinan J."/>
            <person name="Floch G.L."/>
            <person name="Makela M.R."/>
            <person name="Henrissat B."/>
            <person name="Grigoriev I.V."/>
            <person name="Crouch J.A."/>
            <person name="De Vries R.P."/>
            <person name="Sukno S.A."/>
            <person name="Thon M.R."/>
        </authorList>
    </citation>
    <scope>NUCLEOTIDE SEQUENCE</scope>
    <source>
        <strain evidence="1">CBS 193.32</strain>
    </source>
</reference>
<comment type="caution">
    <text evidence="1">The sequence shown here is derived from an EMBL/GenBank/DDBJ whole genome shotgun (WGS) entry which is preliminary data.</text>
</comment>
<dbReference type="Proteomes" id="UP001224890">
    <property type="component" value="Unassembled WGS sequence"/>
</dbReference>
<dbReference type="GeneID" id="85458879"/>
<evidence type="ECO:0000313" key="2">
    <source>
        <dbReference type="Proteomes" id="UP001224890"/>
    </source>
</evidence>